<evidence type="ECO:0000256" key="1">
    <source>
        <dbReference type="SAM" id="MobiDB-lite"/>
    </source>
</evidence>
<evidence type="ECO:0000313" key="4">
    <source>
        <dbReference type="Proteomes" id="UP000005240"/>
    </source>
</evidence>
<organism evidence="2">
    <name type="scientific">Puccinia triticina (isolate 1-1 / race 1 (BBBD))</name>
    <name type="common">Brown leaf rust fungus</name>
    <dbReference type="NCBI Taxonomy" id="630390"/>
    <lineage>
        <taxon>Eukaryota</taxon>
        <taxon>Fungi</taxon>
        <taxon>Dikarya</taxon>
        <taxon>Basidiomycota</taxon>
        <taxon>Pucciniomycotina</taxon>
        <taxon>Pucciniomycetes</taxon>
        <taxon>Pucciniales</taxon>
        <taxon>Pucciniaceae</taxon>
        <taxon>Puccinia</taxon>
    </lineage>
</organism>
<proteinExistence type="predicted"/>
<dbReference type="EMBL" id="ADAS02000083">
    <property type="protein sequence ID" value="OAV91274.1"/>
    <property type="molecule type" value="Genomic_DNA"/>
</dbReference>
<dbReference type="Proteomes" id="UP000005240">
    <property type="component" value="Unassembled WGS sequence"/>
</dbReference>
<feature type="region of interest" description="Disordered" evidence="1">
    <location>
        <begin position="368"/>
        <end position="504"/>
    </location>
</feature>
<feature type="compositionally biased region" description="Low complexity" evidence="1">
    <location>
        <begin position="473"/>
        <end position="484"/>
    </location>
</feature>
<keyword evidence="4" id="KW-1185">Reference proteome</keyword>
<dbReference type="VEuPathDB" id="FungiDB:PTTG_06791"/>
<name>A0A180GFB8_PUCT1</name>
<reference evidence="3 4" key="3">
    <citation type="journal article" date="2017" name="G3 (Bethesda)">
        <title>Comparative analysis highlights variable genome content of wheat rusts and divergence of the mating loci.</title>
        <authorList>
            <person name="Cuomo C.A."/>
            <person name="Bakkeren G."/>
            <person name="Khalil H.B."/>
            <person name="Panwar V."/>
            <person name="Joly D."/>
            <person name="Linning R."/>
            <person name="Sakthikumar S."/>
            <person name="Song X."/>
            <person name="Adiconis X."/>
            <person name="Fan L."/>
            <person name="Goldberg J.M."/>
            <person name="Levin J.Z."/>
            <person name="Young S."/>
            <person name="Zeng Q."/>
            <person name="Anikster Y."/>
            <person name="Bruce M."/>
            <person name="Wang M."/>
            <person name="Yin C."/>
            <person name="McCallum B."/>
            <person name="Szabo L.J."/>
            <person name="Hulbert S."/>
            <person name="Chen X."/>
            <person name="Fellers J.P."/>
        </authorList>
    </citation>
    <scope>NUCLEOTIDE SEQUENCE</scope>
    <source>
        <strain evidence="4">Isolate 1-1 / race 1 (BBBD)</strain>
        <strain evidence="3">isolate 1-1 / race 1 (BBBD)</strain>
    </source>
</reference>
<evidence type="ECO:0000313" key="2">
    <source>
        <dbReference type="EMBL" id="OAV91274.1"/>
    </source>
</evidence>
<reference evidence="2" key="1">
    <citation type="submission" date="2009-11" db="EMBL/GenBank/DDBJ databases">
        <authorList>
            <consortium name="The Broad Institute Genome Sequencing Platform"/>
            <person name="Ward D."/>
            <person name="Feldgarden M."/>
            <person name="Earl A."/>
            <person name="Young S.K."/>
            <person name="Zeng Q."/>
            <person name="Koehrsen M."/>
            <person name="Alvarado L."/>
            <person name="Berlin A."/>
            <person name="Bochicchio J."/>
            <person name="Borenstein D."/>
            <person name="Chapman S.B."/>
            <person name="Chen Z."/>
            <person name="Engels R."/>
            <person name="Freedman E."/>
            <person name="Gellesch M."/>
            <person name="Goldberg J."/>
            <person name="Griggs A."/>
            <person name="Gujja S."/>
            <person name="Heilman E."/>
            <person name="Heiman D."/>
            <person name="Hepburn T."/>
            <person name="Howarth C."/>
            <person name="Jen D."/>
            <person name="Larson L."/>
            <person name="Lewis B."/>
            <person name="Mehta T."/>
            <person name="Park D."/>
            <person name="Pearson M."/>
            <person name="Roberts A."/>
            <person name="Saif S."/>
            <person name="Shea T."/>
            <person name="Shenoy N."/>
            <person name="Sisk P."/>
            <person name="Stolte C."/>
            <person name="Sykes S."/>
            <person name="Thomson T."/>
            <person name="Walk T."/>
            <person name="White J."/>
            <person name="Yandava C."/>
            <person name="Izard J."/>
            <person name="Baranova O.V."/>
            <person name="Blanton J.M."/>
            <person name="Tanner A.C."/>
            <person name="Dewhirst F.E."/>
            <person name="Haas B."/>
            <person name="Nusbaum C."/>
            <person name="Birren B."/>
        </authorList>
    </citation>
    <scope>NUCLEOTIDE SEQUENCE [LARGE SCALE GENOMIC DNA]</scope>
    <source>
        <strain evidence="2">1-1 BBBD Race 1</strain>
    </source>
</reference>
<reference evidence="3" key="4">
    <citation type="submission" date="2025-05" db="UniProtKB">
        <authorList>
            <consortium name="EnsemblFungi"/>
        </authorList>
    </citation>
    <scope>IDENTIFICATION</scope>
    <source>
        <strain evidence="3">isolate 1-1 / race 1 (BBBD)</strain>
    </source>
</reference>
<feature type="compositionally biased region" description="Basic and acidic residues" evidence="1">
    <location>
        <begin position="445"/>
        <end position="456"/>
    </location>
</feature>
<dbReference type="OrthoDB" id="2502611at2759"/>
<dbReference type="AlphaFoldDB" id="A0A180GFB8"/>
<dbReference type="EnsemblFungi" id="PTTG_06791-t43_1">
    <property type="protein sequence ID" value="PTTG_06791-t43_1-p1"/>
    <property type="gene ID" value="PTTG_06791"/>
</dbReference>
<evidence type="ECO:0000313" key="3">
    <source>
        <dbReference type="EnsemblFungi" id="PTTG_06791-t43_1-p1"/>
    </source>
</evidence>
<reference evidence="2" key="2">
    <citation type="submission" date="2016-05" db="EMBL/GenBank/DDBJ databases">
        <title>Comparative analysis highlights variable genome content of wheat rusts and divergence of the mating loci.</title>
        <authorList>
            <person name="Cuomo C.A."/>
            <person name="Bakkeren G."/>
            <person name="Szabo L."/>
            <person name="Khalil H."/>
            <person name="Joly D."/>
            <person name="Goldberg J."/>
            <person name="Young S."/>
            <person name="Zeng Q."/>
            <person name="Fellers J."/>
        </authorList>
    </citation>
    <scope>NUCLEOTIDE SEQUENCE [LARGE SCALE GENOMIC DNA]</scope>
    <source>
        <strain evidence="2">1-1 BBBD Race 1</strain>
    </source>
</reference>
<sequence>MEKPRPATTTLTHESCHQRLAIQPDRIQLIKETDSQPTQKIQKTLPFTTSISKFVFRLLSHDGNRETSLINKLIGYLSLLLIRELATVEDLFVKSPIYRLLRFLTPSILPKSSTYPFLLTLILGGIQLRKLWKHQQELLLNLLVSLAPLLNTLRVLTHIQVHHDRIHSRTEDEDSSDHQELRRWTMYWLVYCSLINLESLKIPTYDLSHLSPIISRPTIYPNTIPSPKENVPHGSYSGKLFHLFKNLKTQSSKHLFNLLPNVIKPATTSESLKNIPPRLPIESFDLQTRPNTFGRPVQVLLPEYLFGKDRRLYGILKLGFLRWCSSEQSRGSEMIWTHVLAPIVSVIGRSSSGGGQSRTGQIKIVNVTISAEDDGREQDPTDTKSGPSSMLPHRPPTRSHPPANLLEPRPEELPESPASSSVRRIKSDPTPARWEPTGRPAHALADPDARNIHSDPAESSPAPSTILDPNENSPLSKSSPYHSSLRQKRANSLSKHLQPIDFKTPENAWDTISFVG</sequence>
<accession>A0A180GFB8</accession>
<gene>
    <name evidence="2" type="ORF">PTTG_06791</name>
</gene>
<protein>
    <submittedName>
        <fullName evidence="2 3">Uncharacterized protein</fullName>
    </submittedName>
</protein>